<dbReference type="GO" id="GO:0009103">
    <property type="term" value="P:lipopolysaccharide biosynthetic process"/>
    <property type="evidence" value="ECO:0007669"/>
    <property type="project" value="UniProtKB-ARBA"/>
</dbReference>
<feature type="transmembrane region" description="Helical" evidence="8">
    <location>
        <begin position="7"/>
        <end position="29"/>
    </location>
</feature>
<keyword evidence="3" id="KW-0328">Glycosyltransferase</keyword>
<dbReference type="AlphaFoldDB" id="A0A0B0HC07"/>
<dbReference type="PANTHER" id="PTHR33908:SF11">
    <property type="entry name" value="MEMBRANE PROTEIN"/>
    <property type="match status" value="1"/>
</dbReference>
<sequence length="485" mass="54909">MTSERNSFAWLLLFIAGITAYRFFALLGYDYALYTDEAYYWLWSKELEWGYYSKPPVIALLIRAATSVCGDAEVCIRSIGIILYPFTALGIYLTGKTVANSRVGLWAAVLFITMPAVSVSSLTASTDIPLLLLWSWSLFFFIKALDGNNWSLWILLGIAGGIGMLSKYNFAIFFISGLLLMGIVKTDRHHLLSIKPWLAVLIAFLVFLPNLVWNFSNDFPTITHTSEISGVLSESFFHWDSLGGFLLSQFIIFGIISFGVLLTLLTRNNWLQETNKIRLLYMGLPFLLLISGIALFGKSNENWASPTYAAGSLLVAWWLYDKGLKKLLYSAVLLNLVLMVVSTHLDTIKTATGIENTSANDPFKRLRGWREFAAQVDERLSPDMILVSPSRTLLSHYLYEAKQPISRSASWNPKNRIRSHFDLVRELKQDENQTYLLLKVREDDCLASSFDSFEPQPPIRVEIYDNYSIEASVALARGFKGYQCR</sequence>
<dbReference type="Pfam" id="PF13231">
    <property type="entry name" value="PMT_2"/>
    <property type="match status" value="1"/>
</dbReference>
<feature type="transmembrane region" description="Helical" evidence="8">
    <location>
        <begin position="196"/>
        <end position="216"/>
    </location>
</feature>
<reference evidence="10 12" key="1">
    <citation type="journal article" date="2014" name="BMC Genomics">
        <title>The genome of the intracellular bacterium of the coastal bivalve, Solemya velum: a blueprint for thriving in and out of symbiosis.</title>
        <authorList>
            <person name="Dmytrenko O."/>
            <person name="Russell S.L."/>
            <person name="Loo W.T."/>
            <person name="Fontanez K.M."/>
            <person name="Liao L."/>
            <person name="Roeselers G."/>
            <person name="Sharma R."/>
            <person name="Stewart F.J."/>
            <person name="Newton I.L."/>
            <person name="Woyke T."/>
            <person name="Wu D."/>
            <person name="Lang J.M."/>
            <person name="Eisen J.A."/>
            <person name="Cavanaugh C.M."/>
        </authorList>
    </citation>
    <scope>NUCLEOTIDE SEQUENCE [LARGE SCALE GENOMIC DNA]</scope>
    <source>
        <strain evidence="10 12">WH</strain>
    </source>
</reference>
<evidence type="ECO:0000256" key="6">
    <source>
        <dbReference type="ARBA" id="ARBA00022989"/>
    </source>
</evidence>
<dbReference type="PANTHER" id="PTHR33908">
    <property type="entry name" value="MANNOSYLTRANSFERASE YKCB-RELATED"/>
    <property type="match status" value="1"/>
</dbReference>
<evidence type="ECO:0000313" key="13">
    <source>
        <dbReference type="Proteomes" id="UP000190962"/>
    </source>
</evidence>
<dbReference type="GeneID" id="86992296"/>
<evidence type="ECO:0000256" key="5">
    <source>
        <dbReference type="ARBA" id="ARBA00022692"/>
    </source>
</evidence>
<dbReference type="STRING" id="2340.JV46_11000"/>
<dbReference type="EMBL" id="MPNX01000017">
    <property type="protein sequence ID" value="OOY34310.1"/>
    <property type="molecule type" value="Genomic_DNA"/>
</dbReference>
<evidence type="ECO:0000256" key="4">
    <source>
        <dbReference type="ARBA" id="ARBA00022679"/>
    </source>
</evidence>
<protein>
    <recommendedName>
        <fullName evidence="9">Glycosyltransferase RgtA/B/C/D-like domain-containing protein</fullName>
    </recommendedName>
</protein>
<reference evidence="11 13" key="2">
    <citation type="submission" date="2016-11" db="EMBL/GenBank/DDBJ databases">
        <title>Mixed transmission modes and dynamic genome evolution in an obligate animal-bacterial symbiosis.</title>
        <authorList>
            <person name="Russell S.L."/>
            <person name="Corbett-Detig R.B."/>
            <person name="Cavanaugh C.M."/>
        </authorList>
    </citation>
    <scope>NUCLEOTIDE SEQUENCE [LARGE SCALE GENOMIC DNA]</scope>
    <source>
        <strain evidence="11">MA-KB16</strain>
    </source>
</reference>
<dbReference type="InterPro" id="IPR050297">
    <property type="entry name" value="LipidA_mod_glycosyltrf_83"/>
</dbReference>
<evidence type="ECO:0000256" key="3">
    <source>
        <dbReference type="ARBA" id="ARBA00022676"/>
    </source>
</evidence>
<comment type="caution">
    <text evidence="10">The sequence shown here is derived from an EMBL/GenBank/DDBJ whole genome shotgun (WGS) entry which is preliminary data.</text>
</comment>
<feature type="transmembrane region" description="Helical" evidence="8">
    <location>
        <begin position="327"/>
        <end position="345"/>
    </location>
</feature>
<dbReference type="EMBL" id="JRAA01000002">
    <property type="protein sequence ID" value="KHF25384.1"/>
    <property type="molecule type" value="Genomic_DNA"/>
</dbReference>
<feature type="transmembrane region" description="Helical" evidence="8">
    <location>
        <begin position="242"/>
        <end position="265"/>
    </location>
</feature>
<keyword evidence="7 8" id="KW-0472">Membrane</keyword>
<feature type="domain" description="Glycosyltransferase RgtA/B/C/D-like" evidence="9">
    <location>
        <begin position="53"/>
        <end position="213"/>
    </location>
</feature>
<evidence type="ECO:0000313" key="11">
    <source>
        <dbReference type="EMBL" id="OOY34310.1"/>
    </source>
</evidence>
<dbReference type="InterPro" id="IPR038731">
    <property type="entry name" value="RgtA/B/C-like"/>
</dbReference>
<feature type="transmembrane region" description="Helical" evidence="8">
    <location>
        <begin position="277"/>
        <end position="297"/>
    </location>
</feature>
<gene>
    <name evidence="11" type="ORF">BOV88_10515</name>
    <name evidence="10" type="ORF">JV46_11000</name>
</gene>
<dbReference type="GO" id="GO:0005886">
    <property type="term" value="C:plasma membrane"/>
    <property type="evidence" value="ECO:0007669"/>
    <property type="project" value="UniProtKB-SubCell"/>
</dbReference>
<proteinExistence type="predicted"/>
<keyword evidence="6 8" id="KW-1133">Transmembrane helix</keyword>
<dbReference type="RefSeq" id="WP_043117613.1">
    <property type="nucleotide sequence ID" value="NZ_JRAA01000002.1"/>
</dbReference>
<evidence type="ECO:0000256" key="7">
    <source>
        <dbReference type="ARBA" id="ARBA00023136"/>
    </source>
</evidence>
<evidence type="ECO:0000256" key="8">
    <source>
        <dbReference type="SAM" id="Phobius"/>
    </source>
</evidence>
<name>A0A0B0HC07_SOVGS</name>
<dbReference type="Proteomes" id="UP000190962">
    <property type="component" value="Unassembled WGS sequence"/>
</dbReference>
<evidence type="ECO:0000313" key="10">
    <source>
        <dbReference type="EMBL" id="KHF25384.1"/>
    </source>
</evidence>
<feature type="transmembrane region" description="Helical" evidence="8">
    <location>
        <begin position="151"/>
        <end position="184"/>
    </location>
</feature>
<evidence type="ECO:0000256" key="2">
    <source>
        <dbReference type="ARBA" id="ARBA00022475"/>
    </source>
</evidence>
<organism evidence="10 12">
    <name type="scientific">Solemya velum gill symbiont</name>
    <dbReference type="NCBI Taxonomy" id="2340"/>
    <lineage>
        <taxon>Bacteria</taxon>
        <taxon>Pseudomonadati</taxon>
        <taxon>Pseudomonadota</taxon>
        <taxon>Gammaproteobacteria</taxon>
        <taxon>sulfur-oxidizing symbionts</taxon>
    </lineage>
</organism>
<evidence type="ECO:0000313" key="12">
    <source>
        <dbReference type="Proteomes" id="UP000030856"/>
    </source>
</evidence>
<feature type="transmembrane region" description="Helical" evidence="8">
    <location>
        <begin position="74"/>
        <end position="93"/>
    </location>
</feature>
<keyword evidence="5 8" id="KW-0812">Transmembrane</keyword>
<comment type="subcellular location">
    <subcellularLocation>
        <location evidence="1">Cell membrane</location>
        <topology evidence="1">Multi-pass membrane protein</topology>
    </subcellularLocation>
</comment>
<feature type="transmembrane region" description="Helical" evidence="8">
    <location>
        <begin position="105"/>
        <end position="123"/>
    </location>
</feature>
<dbReference type="eggNOG" id="COG1807">
    <property type="taxonomic scope" value="Bacteria"/>
</dbReference>
<accession>A0A0B0HC07</accession>
<dbReference type="PATRIC" id="fig|2340.3.peg.2003"/>
<keyword evidence="4" id="KW-0808">Transferase</keyword>
<evidence type="ECO:0000259" key="9">
    <source>
        <dbReference type="Pfam" id="PF13231"/>
    </source>
</evidence>
<dbReference type="Proteomes" id="UP000030856">
    <property type="component" value="Unassembled WGS sequence"/>
</dbReference>
<keyword evidence="2" id="KW-1003">Cell membrane</keyword>
<dbReference type="GO" id="GO:0016763">
    <property type="term" value="F:pentosyltransferase activity"/>
    <property type="evidence" value="ECO:0007669"/>
    <property type="project" value="TreeGrafter"/>
</dbReference>
<keyword evidence="12" id="KW-1185">Reference proteome</keyword>
<evidence type="ECO:0000256" key="1">
    <source>
        <dbReference type="ARBA" id="ARBA00004651"/>
    </source>
</evidence>
<dbReference type="OrthoDB" id="108054at2"/>